<gene>
    <name evidence="1" type="ORF">BFJ65_g13723</name>
</gene>
<evidence type="ECO:0000313" key="1">
    <source>
        <dbReference type="EMBL" id="RKK11847.1"/>
    </source>
</evidence>
<reference evidence="1 2" key="1">
    <citation type="journal article" date="2018" name="Sci. Rep.">
        <title>Characterisation of pathogen-specific regions and novel effector candidates in Fusarium oxysporum f. sp. cepae.</title>
        <authorList>
            <person name="Armitage A.D."/>
            <person name="Taylor A."/>
            <person name="Sobczyk M.K."/>
            <person name="Baxter L."/>
            <person name="Greenfield B.P."/>
            <person name="Bates H.J."/>
            <person name="Wilson F."/>
            <person name="Jackson A.C."/>
            <person name="Ott S."/>
            <person name="Harrison R.J."/>
            <person name="Clarkson J.P."/>
        </authorList>
    </citation>
    <scope>NUCLEOTIDE SEQUENCE [LARGE SCALE GENOMIC DNA]</scope>
    <source>
        <strain evidence="1 2">FoC_Fus2</strain>
    </source>
</reference>
<name>A0A3L6N3Z9_FUSOX</name>
<organism evidence="1 2">
    <name type="scientific">Fusarium oxysporum f. sp. cepae</name>
    <dbReference type="NCBI Taxonomy" id="396571"/>
    <lineage>
        <taxon>Eukaryota</taxon>
        <taxon>Fungi</taxon>
        <taxon>Dikarya</taxon>
        <taxon>Ascomycota</taxon>
        <taxon>Pezizomycotina</taxon>
        <taxon>Sordariomycetes</taxon>
        <taxon>Hypocreomycetidae</taxon>
        <taxon>Hypocreales</taxon>
        <taxon>Nectriaceae</taxon>
        <taxon>Fusarium</taxon>
        <taxon>Fusarium oxysporum species complex</taxon>
    </lineage>
</organism>
<proteinExistence type="predicted"/>
<evidence type="ECO:0000313" key="2">
    <source>
        <dbReference type="Proteomes" id="UP000270866"/>
    </source>
</evidence>
<dbReference type="AlphaFoldDB" id="A0A3L6N3Z9"/>
<protein>
    <submittedName>
        <fullName evidence="1">Uncharacterized protein</fullName>
    </submittedName>
</protein>
<comment type="caution">
    <text evidence="1">The sequence shown here is derived from an EMBL/GenBank/DDBJ whole genome shotgun (WGS) entry which is preliminary data.</text>
</comment>
<dbReference type="EMBL" id="MRCU01000009">
    <property type="protein sequence ID" value="RKK11847.1"/>
    <property type="molecule type" value="Genomic_DNA"/>
</dbReference>
<accession>A0A3L6N3Z9</accession>
<sequence length="86" mass="9505">MDNTATGSHLQHHYGYSADVTHAIKSTSILRAIADCAPRTFQSPTFYSPILAPSLTHFPKRSHSIVPCYNCGTNFLTGELLVLHIY</sequence>
<dbReference type="Proteomes" id="UP000270866">
    <property type="component" value="Chromosome 11"/>
</dbReference>